<feature type="non-terminal residue" evidence="1">
    <location>
        <position position="1"/>
    </location>
</feature>
<evidence type="ECO:0000313" key="2">
    <source>
        <dbReference type="Proteomes" id="UP001163064"/>
    </source>
</evidence>
<evidence type="ECO:0000313" key="1">
    <source>
        <dbReference type="EMBL" id="MCX3058569.1"/>
    </source>
</evidence>
<evidence type="ECO:0008006" key="3">
    <source>
        <dbReference type="Google" id="ProtNLM"/>
    </source>
</evidence>
<protein>
    <recommendedName>
        <fullName evidence="3">Cell division protein FtsK</fullName>
    </recommendedName>
</protein>
<dbReference type="EMBL" id="JAPHNL010000011">
    <property type="protein sequence ID" value="MCX3058569.1"/>
    <property type="molecule type" value="Genomic_DNA"/>
</dbReference>
<reference evidence="1" key="1">
    <citation type="submission" date="2022-10" db="EMBL/GenBank/DDBJ databases">
        <title>Streptomyces beihaiensis sp. nov., a chitin degrading actinobacterium, isolated from shrimp pond soil.</title>
        <authorList>
            <person name="Xie J."/>
            <person name="Shen N."/>
        </authorList>
    </citation>
    <scope>NUCLEOTIDE SEQUENCE</scope>
    <source>
        <strain evidence="1">GXMU-J5</strain>
    </source>
</reference>
<organism evidence="1 2">
    <name type="scientific">Streptomyces beihaiensis</name>
    <dbReference type="NCBI Taxonomy" id="2984495"/>
    <lineage>
        <taxon>Bacteria</taxon>
        <taxon>Bacillati</taxon>
        <taxon>Actinomycetota</taxon>
        <taxon>Actinomycetes</taxon>
        <taxon>Kitasatosporales</taxon>
        <taxon>Streptomycetaceae</taxon>
        <taxon>Streptomyces</taxon>
    </lineage>
</organism>
<proteinExistence type="predicted"/>
<name>A0ABT3TNE9_9ACTN</name>
<accession>A0ABT3TNE9</accession>
<keyword evidence="2" id="KW-1185">Reference proteome</keyword>
<sequence>RRWCAALLALPGAVAVDLGRLCALTADALRRRPADGELKRLDLATGSGAAWACAVLSSTPGMYVVDIDPRESGGRQTVVAHVATGDRTRLERLLVRGRRR</sequence>
<dbReference type="RefSeq" id="WP_266595697.1">
    <property type="nucleotide sequence ID" value="NZ_JAPHNL010000011.1"/>
</dbReference>
<comment type="caution">
    <text evidence="1">The sequence shown here is derived from an EMBL/GenBank/DDBJ whole genome shotgun (WGS) entry which is preliminary data.</text>
</comment>
<gene>
    <name evidence="1" type="ORF">OFY01_02015</name>
</gene>
<dbReference type="Proteomes" id="UP001163064">
    <property type="component" value="Unassembled WGS sequence"/>
</dbReference>